<protein>
    <submittedName>
        <fullName evidence="6">ABC-type cobalt import system, permease component</fullName>
    </submittedName>
</protein>
<dbReference type="STRING" id="351160.RCIX1768"/>
<name>Q0W3S2_METAR</name>
<feature type="transmembrane region" description="Helical" evidence="5">
    <location>
        <begin position="73"/>
        <end position="93"/>
    </location>
</feature>
<organism evidence="6 7">
    <name type="scientific">Methanocella arvoryzae (strain DSM 22066 / NBRC 105507 / MRE50)</name>
    <dbReference type="NCBI Taxonomy" id="351160"/>
    <lineage>
        <taxon>Archaea</taxon>
        <taxon>Methanobacteriati</taxon>
        <taxon>Methanobacteriota</taxon>
        <taxon>Stenosarchaea group</taxon>
        <taxon>Methanomicrobia</taxon>
        <taxon>Methanocellales</taxon>
        <taxon>Methanocellaceae</taxon>
        <taxon>Methanocella</taxon>
    </lineage>
</organism>
<reference evidence="6 7" key="1">
    <citation type="journal article" date="2006" name="Science">
        <title>Genome of rice cluster I archaea -- the key methane producers in the rice rhizosphere.</title>
        <authorList>
            <person name="Erkel C."/>
            <person name="Kube M."/>
            <person name="Reinhardt R."/>
            <person name="Liesack W."/>
        </authorList>
    </citation>
    <scope>NUCLEOTIDE SEQUENCE [LARGE SCALE GENOMIC DNA]</scope>
    <source>
        <strain evidence="7">DSM 22066 / NBRC 105507 / MRE50</strain>
    </source>
</reference>
<dbReference type="AlphaFoldDB" id="Q0W3S2"/>
<evidence type="ECO:0000256" key="2">
    <source>
        <dbReference type="ARBA" id="ARBA00022692"/>
    </source>
</evidence>
<gene>
    <name evidence="6" type="primary">cbiQ-3</name>
    <name evidence="6" type="ORF">RCIX1768</name>
</gene>
<proteinExistence type="predicted"/>
<evidence type="ECO:0000256" key="5">
    <source>
        <dbReference type="SAM" id="Phobius"/>
    </source>
</evidence>
<dbReference type="EMBL" id="AM114193">
    <property type="protein sequence ID" value="CAJ36971.1"/>
    <property type="molecule type" value="Genomic_DNA"/>
</dbReference>
<dbReference type="PANTHER" id="PTHR33514">
    <property type="entry name" value="PROTEIN ABCI12, CHLOROPLASTIC"/>
    <property type="match status" value="1"/>
</dbReference>
<dbReference type="GO" id="GO:0005886">
    <property type="term" value="C:plasma membrane"/>
    <property type="evidence" value="ECO:0007669"/>
    <property type="project" value="TreeGrafter"/>
</dbReference>
<feature type="transmembrane region" description="Helical" evidence="5">
    <location>
        <begin position="47"/>
        <end position="67"/>
    </location>
</feature>
<keyword evidence="7" id="KW-1185">Reference proteome</keyword>
<keyword evidence="3 5" id="KW-1133">Transmembrane helix</keyword>
<dbReference type="Pfam" id="PF02361">
    <property type="entry name" value="CbiQ"/>
    <property type="match status" value="1"/>
</dbReference>
<comment type="subcellular location">
    <subcellularLocation>
        <location evidence="1">Membrane</location>
        <topology evidence="1">Multi-pass membrane protein</topology>
    </subcellularLocation>
</comment>
<dbReference type="CDD" id="cd16914">
    <property type="entry name" value="EcfT"/>
    <property type="match status" value="1"/>
</dbReference>
<dbReference type="eggNOG" id="arCOG02250">
    <property type="taxonomic scope" value="Archaea"/>
</dbReference>
<sequence>MPAIIKLIGLSVFSIGIVIIGDLRMLLACVAVLLACALLLGADISRLLKMLVPAMPFILIIALFQWLISGPDIALLSFMRMLLLYLAGSIVTITTTEAEFVRAVQALLWPVGKVTGTNLGRDIATMMVLAIAFLPIIKEEHDIIRLAQEARGVSFDGPVQYLKGEIYTIIPLVNAISARADRIAQAMEARCYSIKPER</sequence>
<dbReference type="InterPro" id="IPR003339">
    <property type="entry name" value="ABC/ECF_trnsptr_transmembrane"/>
</dbReference>
<evidence type="ECO:0000256" key="3">
    <source>
        <dbReference type="ARBA" id="ARBA00022989"/>
    </source>
</evidence>
<evidence type="ECO:0000313" key="7">
    <source>
        <dbReference type="Proteomes" id="UP000000663"/>
    </source>
</evidence>
<keyword evidence="2 5" id="KW-0812">Transmembrane</keyword>
<feature type="transmembrane region" description="Helical" evidence="5">
    <location>
        <begin position="12"/>
        <end position="40"/>
    </location>
</feature>
<evidence type="ECO:0000256" key="1">
    <source>
        <dbReference type="ARBA" id="ARBA00004141"/>
    </source>
</evidence>
<keyword evidence="4 5" id="KW-0472">Membrane</keyword>
<dbReference type="PANTHER" id="PTHR33514:SF13">
    <property type="entry name" value="PROTEIN ABCI12, CHLOROPLASTIC"/>
    <property type="match status" value="1"/>
</dbReference>
<accession>Q0W3S2</accession>
<evidence type="ECO:0000256" key="4">
    <source>
        <dbReference type="ARBA" id="ARBA00023136"/>
    </source>
</evidence>
<evidence type="ECO:0000313" key="6">
    <source>
        <dbReference type="EMBL" id="CAJ36971.1"/>
    </source>
</evidence>
<dbReference type="Proteomes" id="UP000000663">
    <property type="component" value="Chromosome"/>
</dbReference>
<dbReference type="KEGG" id="rci:RCIX1768"/>